<evidence type="ECO:0000313" key="3">
    <source>
        <dbReference type="Proteomes" id="UP000326179"/>
    </source>
</evidence>
<feature type="region of interest" description="Disordered" evidence="1">
    <location>
        <begin position="61"/>
        <end position="175"/>
    </location>
</feature>
<name>A0A5Q0L847_9ACTN</name>
<dbReference type="NCBIfam" id="NF038082">
    <property type="entry name" value="phiSA1p31"/>
    <property type="match status" value="1"/>
</dbReference>
<evidence type="ECO:0000313" key="2">
    <source>
        <dbReference type="EMBL" id="QFZ72886.1"/>
    </source>
</evidence>
<evidence type="ECO:0000256" key="1">
    <source>
        <dbReference type="SAM" id="MobiDB-lite"/>
    </source>
</evidence>
<organism evidence="2 3">
    <name type="scientific">Streptomyces fagopyri</name>
    <dbReference type="NCBI Taxonomy" id="2662397"/>
    <lineage>
        <taxon>Bacteria</taxon>
        <taxon>Bacillati</taxon>
        <taxon>Actinomycetota</taxon>
        <taxon>Actinomycetes</taxon>
        <taxon>Kitasatosporales</taxon>
        <taxon>Streptomycetaceae</taxon>
        <taxon>Streptomyces</taxon>
    </lineage>
</organism>
<dbReference type="KEGG" id="sfy:GFH48_06025"/>
<protein>
    <submittedName>
        <fullName evidence="2">Uncharacterized protein</fullName>
    </submittedName>
</protein>
<keyword evidence="3" id="KW-1185">Reference proteome</keyword>
<feature type="compositionally biased region" description="Low complexity" evidence="1">
    <location>
        <begin position="96"/>
        <end position="107"/>
    </location>
</feature>
<feature type="compositionally biased region" description="Polar residues" evidence="1">
    <location>
        <begin position="145"/>
        <end position="167"/>
    </location>
</feature>
<dbReference type="Proteomes" id="UP000326179">
    <property type="component" value="Chromosome"/>
</dbReference>
<accession>A0A5Q0L847</accession>
<proteinExistence type="predicted"/>
<dbReference type="NCBIfam" id="NF038081">
    <property type="entry name" value="BN159_2729_fam"/>
    <property type="match status" value="1"/>
</dbReference>
<dbReference type="RefSeq" id="WP_153287251.1">
    <property type="nucleotide sequence ID" value="NZ_CP045643.1"/>
</dbReference>
<gene>
    <name evidence="2" type="ORF">GFH48_06025</name>
</gene>
<dbReference type="EMBL" id="CP045643">
    <property type="protein sequence ID" value="QFZ72886.1"/>
    <property type="molecule type" value="Genomic_DNA"/>
</dbReference>
<sequence>MTTSPDNHTDIEQELAERLGRLAHTFIAELDAQGRLVETGGAQTLQSLRQQHQRHPAFVRASTAQPSPSFPPTPDQALTGLLEEQPRPPAPRRAPTDAADTPATDAAWIDRSPAPVLRGTRVLPRAGRLMSVTTGTAPPREASDGTPQPSPDEQPSTDSRNGTSSATAPHEHADRWENAHRTAATADRLRAANAHRLELTHVASDDERVTIHIRAVTLHDWEYWLTAIGVPLDASTPRCGQAQIAIGRIDEVDIHLTAHRVPHLLEQAVQAADTPYCLGGRCYDLAVDHSDRHGQTWHYLGHRQEDETPLLTLHGSDGPHYPFPAVITSNGPLTPTG</sequence>
<dbReference type="AlphaFoldDB" id="A0A5Q0L847"/>
<reference evidence="2 3" key="1">
    <citation type="submission" date="2019-10" db="EMBL/GenBank/DDBJ databases">
        <title>A novel species.</title>
        <authorList>
            <person name="Gao J."/>
        </authorList>
    </citation>
    <scope>NUCLEOTIDE SEQUENCE [LARGE SCALE GENOMIC DNA]</scope>
    <source>
        <strain evidence="2 3">QMT-28</strain>
    </source>
</reference>